<dbReference type="AlphaFoldDB" id="A0A6B2KWQ7"/>
<reference evidence="6" key="1">
    <citation type="journal article" date="2020" name="J. Eukaryot. Microbiol.">
        <title>De novo Sequencing, Assembly and Annotation of the Transcriptome for the Free-Living Testate Amoeba Arcella intermedia.</title>
        <authorList>
            <person name="Ribeiro G.M."/>
            <person name="Porfirio-Sousa A.L."/>
            <person name="Maurer-Alcala X.X."/>
            <person name="Katz L.A."/>
            <person name="Lahr D.J.G."/>
        </authorList>
    </citation>
    <scope>NUCLEOTIDE SEQUENCE</scope>
</reference>
<dbReference type="GO" id="GO:0005802">
    <property type="term" value="C:trans-Golgi network"/>
    <property type="evidence" value="ECO:0007669"/>
    <property type="project" value="TreeGrafter"/>
</dbReference>
<protein>
    <submittedName>
        <fullName evidence="6">Uncharacterized protein</fullName>
    </submittedName>
</protein>
<sequence length="1056" mass="121339">MVVPVGNIDFQKYDHYFNLLQQFNDFELRGITLDYNKKQPINILKKRDWKTASIYFDYVRFEGSSAEIWEELQYYRKYLGVIGIVDCKQWSDLKDATLSFKKKMESISFLNSVIGRLCIAFEPAEDQKDLDKAEIDSKVNFIMVPAQEESRLLFYLKTVLLDFSATLLTHLEYYLSIPDAPLLLTPQDTTQELIEGNKKQKQARYLKQQGDLCLLLGSPLDAMDYYAKALDQCKATQDLLWVAAASEGAASAKLITLYQSNPILKDKQGPEFQEIITRVNEAIDFYTKKNATDLQIDLTIKLARLYITTGDKLLSSSLIMKAYAEADEILSIQEKISLTSTIAMLYKEINMKRKFSFFLRETALLCKKIVLPQRTYHLLKMVAPYYQVHLPFSEIKAEDPTKKPRRRDNLFAAGVVWKFIHATLFDDLIDVASEMKDPKIPIQYLISYLSTLGRHLPIARQNDLATKLLEQTKRFPVMRATGSPGILTVSPVSTIAESNYGGLLIDLENQDAGGPSGPFLYRPKRIITPSGPETPVVKCSINTPVVVRLELFNHFYFPINLQQLELHPDATTKLSKSETLVNFTSKPIQHLVLESQARKQVDFTITFSTPESVCKSVVLSYRAFNCIHDQIVKFDTHIKVMDLLSVMKVKRVVDGGTKMKLFNGQETKVDYLFKNEGNDEIDWIEISAEEMYEKSEDTNNIFRKKHKMVFWDNDVVQKNLPLQTGREFLLSFHIFTHISCLSSKLVIRYGNKKNVKDYQRCLEIPLELNIQNGLRLLSFDLLECSAESLKRFKEFPPHDDIMMDGGVLDDSNEQPEFFLAVLDVLNQAQQPFHLECNKQNVNSFFHSKSFVTIEPNVVRRIVVAMQRFIIPQDKLPLLDNAQKKFLIKEKGLTEETYNLFRELEVYRLKLLEKLNVHWYSITENSKGVLRLDNLSLTESQLEIVKRPPILLKIVPRDVGNNVVAKSHSLLTLRTDIKIIDPSRASSELQVSLVPCRLLSSSSFTWINRITDVAIKEAPPSFVVSFHEKGDYQLLLHCKDTRKEKQYWSPVFSISVQ</sequence>
<dbReference type="PANTHER" id="PTHR21512:SF5">
    <property type="entry name" value="TRAFFICKING PROTEIN PARTICLE COMPLEX SUBUNIT 9"/>
    <property type="match status" value="1"/>
</dbReference>
<evidence type="ECO:0000313" key="6">
    <source>
        <dbReference type="EMBL" id="NDV29210.1"/>
    </source>
</evidence>
<evidence type="ECO:0000256" key="2">
    <source>
        <dbReference type="ARBA" id="ARBA00023034"/>
    </source>
</evidence>
<dbReference type="Pfam" id="PF08626">
    <property type="entry name" value="TRAPPC9-Trs120"/>
    <property type="match status" value="1"/>
</dbReference>
<dbReference type="Pfam" id="PF26280">
    <property type="entry name" value="Ig_TRAPPC9-Trs120_2nd"/>
    <property type="match status" value="1"/>
</dbReference>
<proteinExistence type="predicted"/>
<dbReference type="InterPro" id="IPR058567">
    <property type="entry name" value="Ig_TRAPPC9_Trs120_3rd"/>
</dbReference>
<dbReference type="InterPro" id="IPR058564">
    <property type="entry name" value="TPR_TRAPPC9_Trs120"/>
</dbReference>
<evidence type="ECO:0000259" key="3">
    <source>
        <dbReference type="Pfam" id="PF08626"/>
    </source>
</evidence>
<dbReference type="EMBL" id="GIBP01000241">
    <property type="protein sequence ID" value="NDV29210.1"/>
    <property type="molecule type" value="Transcribed_RNA"/>
</dbReference>
<keyword evidence="2" id="KW-0333">Golgi apparatus</keyword>
<dbReference type="InterPro" id="IPR013935">
    <property type="entry name" value="Trs120_TRAPPC9"/>
</dbReference>
<accession>A0A6B2KWQ7</accession>
<dbReference type="Pfam" id="PF26251">
    <property type="entry name" value="TPR_TRAPPC9-Trs120"/>
    <property type="match status" value="1"/>
</dbReference>
<dbReference type="Pfam" id="PF26282">
    <property type="entry name" value="Ig_TRAPPC9-Trs120_3rd"/>
    <property type="match status" value="1"/>
</dbReference>
<feature type="domain" description="Trs120/TRAPPC9 third Ig-like" evidence="5">
    <location>
        <begin position="809"/>
        <end position="944"/>
    </location>
</feature>
<feature type="domain" description="Trs120/TRAPPC9 N-terminal" evidence="3">
    <location>
        <begin position="1"/>
        <end position="191"/>
    </location>
</feature>
<evidence type="ECO:0000259" key="5">
    <source>
        <dbReference type="Pfam" id="PF26282"/>
    </source>
</evidence>
<dbReference type="InterPro" id="IPR058563">
    <property type="entry name" value="Trs120_TRAPPC9_N"/>
</dbReference>
<name>A0A6B2KWQ7_9EUKA</name>
<evidence type="ECO:0000259" key="4">
    <source>
        <dbReference type="Pfam" id="PF26251"/>
    </source>
</evidence>
<organism evidence="6">
    <name type="scientific">Arcella intermedia</name>
    <dbReference type="NCBI Taxonomy" id="1963864"/>
    <lineage>
        <taxon>Eukaryota</taxon>
        <taxon>Amoebozoa</taxon>
        <taxon>Tubulinea</taxon>
        <taxon>Elardia</taxon>
        <taxon>Arcellinida</taxon>
        <taxon>Sphaerothecina</taxon>
        <taxon>Arcellidae</taxon>
        <taxon>Arcella</taxon>
    </lineage>
</organism>
<comment type="subcellular location">
    <subcellularLocation>
        <location evidence="1">Golgi apparatus</location>
    </subcellularLocation>
</comment>
<dbReference type="PANTHER" id="PTHR21512">
    <property type="entry name" value="TRAFFICKING PROTEIN PARTICLE COMPLEX SUBUNIT 9"/>
    <property type="match status" value="1"/>
</dbReference>
<feature type="domain" description="Trs120/TRAPPC9 TPR region" evidence="4">
    <location>
        <begin position="317"/>
        <end position="469"/>
    </location>
</feature>
<evidence type="ECO:0000256" key="1">
    <source>
        <dbReference type="ARBA" id="ARBA00004555"/>
    </source>
</evidence>